<sequence>MRNCKRVWEIAIEREWTSFCLPYEEPTIILVVQEFYLELKEREATRPYYELRTYVKVKGFNVLVTERKLCKRVRGPKERMDKEMNPPKKFLGDDVYKQFDFLSGSAVWERKNLNPRLDDPRKSSRSRDKSFLLTHYSGRRSRDPAR</sequence>
<accession>A0A7J9KYG5</accession>
<feature type="region of interest" description="Disordered" evidence="1">
    <location>
        <begin position="113"/>
        <end position="146"/>
    </location>
</feature>
<name>A0A7J9KYG5_GOSSC</name>
<feature type="non-terminal residue" evidence="2">
    <location>
        <position position="146"/>
    </location>
</feature>
<protein>
    <submittedName>
        <fullName evidence="2">Uncharacterized protein</fullName>
    </submittedName>
</protein>
<evidence type="ECO:0000256" key="1">
    <source>
        <dbReference type="SAM" id="MobiDB-lite"/>
    </source>
</evidence>
<feature type="compositionally biased region" description="Basic and acidic residues" evidence="1">
    <location>
        <begin position="113"/>
        <end position="130"/>
    </location>
</feature>
<reference evidence="2 3" key="1">
    <citation type="journal article" date="2019" name="Genome Biol. Evol.">
        <title>Insights into the evolution of the New World diploid cottons (Gossypium, subgenus Houzingenia) based on genome sequencing.</title>
        <authorList>
            <person name="Grover C.E."/>
            <person name="Arick M.A. 2nd"/>
            <person name="Thrash A."/>
            <person name="Conover J.L."/>
            <person name="Sanders W.S."/>
            <person name="Peterson D.G."/>
            <person name="Frelichowski J.E."/>
            <person name="Scheffler J.A."/>
            <person name="Scheffler B.E."/>
            <person name="Wendel J.F."/>
        </authorList>
    </citation>
    <scope>NUCLEOTIDE SEQUENCE [LARGE SCALE GENOMIC DNA]</scope>
    <source>
        <strain evidence="2">1</strain>
        <tissue evidence="2">Leaf</tissue>
    </source>
</reference>
<proteinExistence type="predicted"/>
<evidence type="ECO:0000313" key="2">
    <source>
        <dbReference type="EMBL" id="MBA0851467.1"/>
    </source>
</evidence>
<keyword evidence="3" id="KW-1185">Reference proteome</keyword>
<dbReference type="Proteomes" id="UP000593576">
    <property type="component" value="Unassembled WGS sequence"/>
</dbReference>
<dbReference type="EMBL" id="JABFAF010000003">
    <property type="protein sequence ID" value="MBA0851467.1"/>
    <property type="molecule type" value="Genomic_DNA"/>
</dbReference>
<evidence type="ECO:0000313" key="3">
    <source>
        <dbReference type="Proteomes" id="UP000593576"/>
    </source>
</evidence>
<organism evidence="2 3">
    <name type="scientific">Gossypium schwendimanii</name>
    <name type="common">Cotton</name>
    <dbReference type="NCBI Taxonomy" id="34291"/>
    <lineage>
        <taxon>Eukaryota</taxon>
        <taxon>Viridiplantae</taxon>
        <taxon>Streptophyta</taxon>
        <taxon>Embryophyta</taxon>
        <taxon>Tracheophyta</taxon>
        <taxon>Spermatophyta</taxon>
        <taxon>Magnoliopsida</taxon>
        <taxon>eudicotyledons</taxon>
        <taxon>Gunneridae</taxon>
        <taxon>Pentapetalae</taxon>
        <taxon>rosids</taxon>
        <taxon>malvids</taxon>
        <taxon>Malvales</taxon>
        <taxon>Malvaceae</taxon>
        <taxon>Malvoideae</taxon>
        <taxon>Gossypium</taxon>
    </lineage>
</organism>
<dbReference type="AlphaFoldDB" id="A0A7J9KYG5"/>
<gene>
    <name evidence="2" type="ORF">Goshw_020380</name>
</gene>
<comment type="caution">
    <text evidence="2">The sequence shown here is derived from an EMBL/GenBank/DDBJ whole genome shotgun (WGS) entry which is preliminary data.</text>
</comment>
<dbReference type="OrthoDB" id="10403841at2759"/>